<sequence>MKKRSLFVITLFLVLVVSQLGIAKASEVKVFPGVKRIGGTLIVLYWGDPKSFNPDAQVDDAGYGIANQIFCKLVTLDRDYNVIPDLAYKWEISDDGKVYTFYLNPNATWHDGVPVTAEDVKWTFEAIKKYKGIAYGIIHADNIEKIEVVDNYTVRFYLKEPFAPFLSFLAWYGTFILPKHIYEKYSDWLDPKNPYLNKPIGCGPFKFVEWVKGDHITLVANENYFRGRPGIDKIIYKIIPDASAALQAFLAGEGDVLGQRPPLTEIPRLKSTPGVSVSIRPVPSRWYLGFNLKRPYLQDVRVRLAIAYAINRKELVEKAENGLGYPAEGTYVPAIKWAYNPNAKLPEYNPEKAKQLLDEAGFKDINGDGFRETPDGKPLELRLLYFTGSDTNAICTLIKEQLAKVGLKVKLESYEIATWEQKVVKERDFDLALVDGFQGPDPANMEIRFKSTAYINFAGYNNTEFDKLLEEAAKTTDTEKRKELYWKAQEILAKDLPYLPLVDLVAISVWRSEFHGMPWEDEAVGKVGIGSYAMVWWEKGKPIEETTNKPTSETKTSISSASPTQTATKEKGVCGPASILSLIIIPVVFRLKRRFSS</sequence>
<feature type="domain" description="Solute-binding protein family 5" evidence="5">
    <location>
        <begin position="82"/>
        <end position="445"/>
    </location>
</feature>
<gene>
    <name evidence="6" type="ORF">HA331_06260</name>
</gene>
<organism evidence="6 7">
    <name type="scientific">Pyrococcus horikoshii</name>
    <dbReference type="NCBI Taxonomy" id="53953"/>
    <lineage>
        <taxon>Archaea</taxon>
        <taxon>Methanobacteriati</taxon>
        <taxon>Methanobacteriota</taxon>
        <taxon>Thermococci</taxon>
        <taxon>Thermococcales</taxon>
        <taxon>Thermococcaceae</taxon>
        <taxon>Pyrococcus</taxon>
    </lineage>
</organism>
<dbReference type="GO" id="GO:0043190">
    <property type="term" value="C:ATP-binding cassette (ABC) transporter complex"/>
    <property type="evidence" value="ECO:0007669"/>
    <property type="project" value="InterPro"/>
</dbReference>
<dbReference type="Gene3D" id="3.40.190.10">
    <property type="entry name" value="Periplasmic binding protein-like II"/>
    <property type="match status" value="1"/>
</dbReference>
<protein>
    <submittedName>
        <fullName evidence="6">CGP-CTERM sorting domain-containing protein</fullName>
    </submittedName>
</protein>
<dbReference type="CDD" id="cd08517">
    <property type="entry name" value="PBP2_NikA_DppA_OppA_like_13"/>
    <property type="match status" value="1"/>
</dbReference>
<evidence type="ECO:0000256" key="1">
    <source>
        <dbReference type="ARBA" id="ARBA00005695"/>
    </source>
</evidence>
<dbReference type="PANTHER" id="PTHR30290">
    <property type="entry name" value="PERIPLASMIC BINDING COMPONENT OF ABC TRANSPORTER"/>
    <property type="match status" value="1"/>
</dbReference>
<dbReference type="EMBL" id="DUJN01000005">
    <property type="protein sequence ID" value="HII61334.1"/>
    <property type="molecule type" value="Genomic_DNA"/>
</dbReference>
<accession>A0A832T9Q7</accession>
<dbReference type="Gene3D" id="3.10.105.10">
    <property type="entry name" value="Dipeptide-binding Protein, Domain 3"/>
    <property type="match status" value="1"/>
</dbReference>
<comment type="caution">
    <text evidence="6">The sequence shown here is derived from an EMBL/GenBank/DDBJ whole genome shotgun (WGS) entry which is preliminary data.</text>
</comment>
<evidence type="ECO:0000256" key="4">
    <source>
        <dbReference type="SAM" id="MobiDB-lite"/>
    </source>
</evidence>
<dbReference type="AlphaFoldDB" id="A0A832T9Q7"/>
<reference evidence="6" key="1">
    <citation type="journal article" date="2020" name="bioRxiv">
        <title>A rank-normalized archaeal taxonomy based on genome phylogeny resolves widespread incomplete and uneven classifications.</title>
        <authorList>
            <person name="Rinke C."/>
            <person name="Chuvochina M."/>
            <person name="Mussig A.J."/>
            <person name="Chaumeil P.-A."/>
            <person name="Waite D.W."/>
            <person name="Whitman W.B."/>
            <person name="Parks D.H."/>
            <person name="Hugenholtz P."/>
        </authorList>
    </citation>
    <scope>NUCLEOTIDE SEQUENCE</scope>
    <source>
        <strain evidence="6">UBA8834</strain>
    </source>
</reference>
<dbReference type="RefSeq" id="WP_010884901.1">
    <property type="nucleotide sequence ID" value="NZ_DUJN01000005.1"/>
</dbReference>
<evidence type="ECO:0000313" key="7">
    <source>
        <dbReference type="Proteomes" id="UP000617544"/>
    </source>
</evidence>
<dbReference type="InterPro" id="IPR039424">
    <property type="entry name" value="SBP_5"/>
</dbReference>
<evidence type="ECO:0000259" key="5">
    <source>
        <dbReference type="Pfam" id="PF00496"/>
    </source>
</evidence>
<comment type="similarity">
    <text evidence="1">Belongs to the bacterial solute-binding protein 5 family.</text>
</comment>
<dbReference type="GeneID" id="1443136"/>
<proteinExistence type="inferred from homology"/>
<evidence type="ECO:0000256" key="2">
    <source>
        <dbReference type="ARBA" id="ARBA00022448"/>
    </source>
</evidence>
<dbReference type="GO" id="GO:1904680">
    <property type="term" value="F:peptide transmembrane transporter activity"/>
    <property type="evidence" value="ECO:0007669"/>
    <property type="project" value="TreeGrafter"/>
</dbReference>
<keyword evidence="3" id="KW-0732">Signal</keyword>
<name>A0A832T9Q7_PYRHR</name>
<evidence type="ECO:0000256" key="3">
    <source>
        <dbReference type="ARBA" id="ARBA00022729"/>
    </source>
</evidence>
<keyword evidence="2" id="KW-0813">Transport</keyword>
<dbReference type="Pfam" id="PF00496">
    <property type="entry name" value="SBP_bac_5"/>
    <property type="match status" value="1"/>
</dbReference>
<evidence type="ECO:0000313" key="6">
    <source>
        <dbReference type="EMBL" id="HII61334.1"/>
    </source>
</evidence>
<feature type="compositionally biased region" description="Polar residues" evidence="4">
    <location>
        <begin position="548"/>
        <end position="567"/>
    </location>
</feature>
<dbReference type="FunFam" id="3.10.105.10:FF:000006">
    <property type="entry name" value="Peptide ABC transporter substrate-binding protein"/>
    <property type="match status" value="1"/>
</dbReference>
<dbReference type="InterPro" id="IPR030678">
    <property type="entry name" value="Peptide/Ni-bd"/>
</dbReference>
<feature type="region of interest" description="Disordered" evidence="4">
    <location>
        <begin position="544"/>
        <end position="569"/>
    </location>
</feature>
<dbReference type="SUPFAM" id="SSF53850">
    <property type="entry name" value="Periplasmic binding protein-like II"/>
    <property type="match status" value="1"/>
</dbReference>
<dbReference type="GO" id="GO:0042597">
    <property type="term" value="C:periplasmic space"/>
    <property type="evidence" value="ECO:0007669"/>
    <property type="project" value="UniProtKB-ARBA"/>
</dbReference>
<dbReference type="PIRSF" id="PIRSF002741">
    <property type="entry name" value="MppA"/>
    <property type="match status" value="1"/>
</dbReference>
<dbReference type="Proteomes" id="UP000617544">
    <property type="component" value="Unassembled WGS sequence"/>
</dbReference>
<dbReference type="InterPro" id="IPR000914">
    <property type="entry name" value="SBP_5_dom"/>
</dbReference>
<dbReference type="OMA" id="GMMGYAF"/>
<dbReference type="GO" id="GO:0015833">
    <property type="term" value="P:peptide transport"/>
    <property type="evidence" value="ECO:0007669"/>
    <property type="project" value="TreeGrafter"/>
</dbReference>